<dbReference type="Proteomes" id="UP000824056">
    <property type="component" value="Unassembled WGS sequence"/>
</dbReference>
<dbReference type="AlphaFoldDB" id="A0A9D2JTR9"/>
<name>A0A9D2JTR9_9FIRM</name>
<evidence type="ECO:0000313" key="2">
    <source>
        <dbReference type="Proteomes" id="UP000824056"/>
    </source>
</evidence>
<dbReference type="EMBL" id="DXBG01000166">
    <property type="protein sequence ID" value="HIZ65604.1"/>
    <property type="molecule type" value="Genomic_DNA"/>
</dbReference>
<gene>
    <name evidence="1" type="ORF">H9809_06875</name>
</gene>
<comment type="caution">
    <text evidence="1">The sequence shown here is derived from an EMBL/GenBank/DDBJ whole genome shotgun (WGS) entry which is preliminary data.</text>
</comment>
<organism evidence="1 2">
    <name type="scientific">Candidatus Blautia pullicola</name>
    <dbReference type="NCBI Taxonomy" id="2838498"/>
    <lineage>
        <taxon>Bacteria</taxon>
        <taxon>Bacillati</taxon>
        <taxon>Bacillota</taxon>
        <taxon>Clostridia</taxon>
        <taxon>Lachnospirales</taxon>
        <taxon>Lachnospiraceae</taxon>
        <taxon>Blautia</taxon>
    </lineage>
</organism>
<protein>
    <recommendedName>
        <fullName evidence="3">Bypass of forespore C C-terminal domain-containing protein</fullName>
    </recommendedName>
</protein>
<accession>A0A9D2JTR9</accession>
<proteinExistence type="predicted"/>
<evidence type="ECO:0000313" key="1">
    <source>
        <dbReference type="EMBL" id="HIZ65604.1"/>
    </source>
</evidence>
<evidence type="ECO:0008006" key="3">
    <source>
        <dbReference type="Google" id="ProtNLM"/>
    </source>
</evidence>
<reference evidence="1" key="2">
    <citation type="submission" date="2021-04" db="EMBL/GenBank/DDBJ databases">
        <authorList>
            <person name="Gilroy R."/>
        </authorList>
    </citation>
    <scope>NUCLEOTIDE SEQUENCE</scope>
    <source>
        <strain evidence="1">1068</strain>
    </source>
</reference>
<sequence length="159" mass="18498">MKRIIYGVGLFLAVLFLCAGFLLSYQISSLKERMNQLEESSAQAMQQVSALSSPRDQEYIVEGYEDGQLLRNRYSVTAYSQDRVVLRQEESRQEQEEGEFLLKVENDYITVYTKKDSQVYEYTNIPLDVLPEEMKREVLLGKTLQGEDELYSFLENYSS</sequence>
<reference evidence="1" key="1">
    <citation type="journal article" date="2021" name="PeerJ">
        <title>Extensive microbial diversity within the chicken gut microbiome revealed by metagenomics and culture.</title>
        <authorList>
            <person name="Gilroy R."/>
            <person name="Ravi A."/>
            <person name="Getino M."/>
            <person name="Pursley I."/>
            <person name="Horton D.L."/>
            <person name="Alikhan N.F."/>
            <person name="Baker D."/>
            <person name="Gharbi K."/>
            <person name="Hall N."/>
            <person name="Watson M."/>
            <person name="Adriaenssens E.M."/>
            <person name="Foster-Nyarko E."/>
            <person name="Jarju S."/>
            <person name="Secka A."/>
            <person name="Antonio M."/>
            <person name="Oren A."/>
            <person name="Chaudhuri R.R."/>
            <person name="La Ragione R."/>
            <person name="Hildebrand F."/>
            <person name="Pallen M.J."/>
        </authorList>
    </citation>
    <scope>NUCLEOTIDE SEQUENCE</scope>
    <source>
        <strain evidence="1">1068</strain>
    </source>
</reference>